<proteinExistence type="predicted"/>
<accession>A0A022KV01</accession>
<dbReference type="STRING" id="1249481.D641_0107470"/>
<dbReference type="RefSeq" id="WP_017825023.1">
    <property type="nucleotide sequence ID" value="NZ_KB403093.1"/>
</dbReference>
<dbReference type="HOGENOM" id="CLU_1227985_0_0_11"/>
<feature type="compositionally biased region" description="Acidic residues" evidence="1">
    <location>
        <begin position="76"/>
        <end position="86"/>
    </location>
</feature>
<feature type="compositionally biased region" description="Basic and acidic residues" evidence="1">
    <location>
        <begin position="216"/>
        <end position="225"/>
    </location>
</feature>
<reference evidence="2 3" key="1">
    <citation type="journal article" date="2013" name="Genome Announc.">
        <title>Draft genome sequence of an Actinobacterium, Brachybacterium muris strain UCD-AY4.</title>
        <authorList>
            <person name="Lo J.R."/>
            <person name="Lang J.M."/>
            <person name="Darling A.E."/>
            <person name="Eisen J.A."/>
            <person name="Coil D.A."/>
        </authorList>
    </citation>
    <scope>NUCLEOTIDE SEQUENCE [LARGE SCALE GENOMIC DNA]</scope>
    <source>
        <strain evidence="2 3">UCD-AY4</strain>
    </source>
</reference>
<feature type="compositionally biased region" description="Basic and acidic residues" evidence="1">
    <location>
        <begin position="21"/>
        <end position="75"/>
    </location>
</feature>
<organism evidence="2 3">
    <name type="scientific">Brachybacterium muris UCD-AY4</name>
    <dbReference type="NCBI Taxonomy" id="1249481"/>
    <lineage>
        <taxon>Bacteria</taxon>
        <taxon>Bacillati</taxon>
        <taxon>Actinomycetota</taxon>
        <taxon>Actinomycetes</taxon>
        <taxon>Micrococcales</taxon>
        <taxon>Dermabacteraceae</taxon>
        <taxon>Brachybacterium</taxon>
    </lineage>
</organism>
<gene>
    <name evidence="2" type="ORF">D641_0107470</name>
</gene>
<comment type="caution">
    <text evidence="2">The sequence shown here is derived from an EMBL/GenBank/DDBJ whole genome shotgun (WGS) entry which is preliminary data.</text>
</comment>
<dbReference type="AlphaFoldDB" id="A0A022KV01"/>
<dbReference type="Proteomes" id="UP000019754">
    <property type="component" value="Unassembled WGS sequence"/>
</dbReference>
<feature type="compositionally biased region" description="Basic and acidic residues" evidence="1">
    <location>
        <begin position="108"/>
        <end position="178"/>
    </location>
</feature>
<evidence type="ECO:0000313" key="3">
    <source>
        <dbReference type="Proteomes" id="UP000019754"/>
    </source>
</evidence>
<protein>
    <submittedName>
        <fullName evidence="2">Uncharacterized protein</fullName>
    </submittedName>
</protein>
<keyword evidence="3" id="KW-1185">Reference proteome</keyword>
<evidence type="ECO:0000313" key="2">
    <source>
        <dbReference type="EMBL" id="EYT49677.1"/>
    </source>
</evidence>
<sequence>MTQPTNDGRTGPLPPAGLQHADADGDRDLLGREDDRLDGRNSAERDEAERYGQDRDTSPRADHGDPDRGVDRDATIDPDYDVEDDPNVISLAEQEGDKKDGTSASRQRQAEERLAEGYDADRDRDGDRDRDRRDDGLRDGDARGGAHRADGPAREGDLDREDGLLDRDRDGYGDEGPARRGNPGPESDLPARADDPNWNEGPEHRGNPGPEEDWRDGDRRGEPLR</sequence>
<dbReference type="EMBL" id="AORC01000008">
    <property type="protein sequence ID" value="EYT49677.1"/>
    <property type="molecule type" value="Genomic_DNA"/>
</dbReference>
<name>A0A022KV01_9MICO</name>
<feature type="region of interest" description="Disordered" evidence="1">
    <location>
        <begin position="1"/>
        <end position="225"/>
    </location>
</feature>
<evidence type="ECO:0000256" key="1">
    <source>
        <dbReference type="SAM" id="MobiDB-lite"/>
    </source>
</evidence>
<feature type="compositionally biased region" description="Basic and acidic residues" evidence="1">
    <location>
        <begin position="189"/>
        <end position="206"/>
    </location>
</feature>